<proteinExistence type="predicted"/>
<feature type="region of interest" description="Disordered" evidence="2">
    <location>
        <begin position="509"/>
        <end position="653"/>
    </location>
</feature>
<name>A0A8S1V294_9CILI</name>
<feature type="signal peptide" evidence="3">
    <location>
        <begin position="1"/>
        <end position="19"/>
    </location>
</feature>
<feature type="compositionally biased region" description="Low complexity" evidence="2">
    <location>
        <begin position="544"/>
        <end position="555"/>
    </location>
</feature>
<feature type="coiled-coil region" evidence="1">
    <location>
        <begin position="318"/>
        <end position="379"/>
    </location>
</feature>
<evidence type="ECO:0000256" key="2">
    <source>
        <dbReference type="SAM" id="MobiDB-lite"/>
    </source>
</evidence>
<organism evidence="4 5">
    <name type="scientific">Paramecium pentaurelia</name>
    <dbReference type="NCBI Taxonomy" id="43138"/>
    <lineage>
        <taxon>Eukaryota</taxon>
        <taxon>Sar</taxon>
        <taxon>Alveolata</taxon>
        <taxon>Ciliophora</taxon>
        <taxon>Intramacronucleata</taxon>
        <taxon>Oligohymenophorea</taxon>
        <taxon>Peniculida</taxon>
        <taxon>Parameciidae</taxon>
        <taxon>Paramecium</taxon>
    </lineage>
</organism>
<feature type="region of interest" description="Disordered" evidence="2">
    <location>
        <begin position="50"/>
        <end position="69"/>
    </location>
</feature>
<evidence type="ECO:0000256" key="1">
    <source>
        <dbReference type="SAM" id="Coils"/>
    </source>
</evidence>
<feature type="compositionally biased region" description="Polar residues" evidence="2">
    <location>
        <begin position="565"/>
        <end position="582"/>
    </location>
</feature>
<feature type="compositionally biased region" description="Acidic residues" evidence="2">
    <location>
        <begin position="108"/>
        <end position="125"/>
    </location>
</feature>
<feature type="compositionally biased region" description="Low complexity" evidence="2">
    <location>
        <begin position="606"/>
        <end position="616"/>
    </location>
</feature>
<dbReference type="Proteomes" id="UP000689195">
    <property type="component" value="Unassembled WGS sequence"/>
</dbReference>
<evidence type="ECO:0000313" key="4">
    <source>
        <dbReference type="EMBL" id="CAD8168876.1"/>
    </source>
</evidence>
<feature type="region of interest" description="Disordered" evidence="2">
    <location>
        <begin position="103"/>
        <end position="125"/>
    </location>
</feature>
<dbReference type="AlphaFoldDB" id="A0A8S1V294"/>
<evidence type="ECO:0000256" key="3">
    <source>
        <dbReference type="SAM" id="SignalP"/>
    </source>
</evidence>
<feature type="compositionally biased region" description="Basic and acidic residues" evidence="2">
    <location>
        <begin position="624"/>
        <end position="652"/>
    </location>
</feature>
<accession>A0A8S1V294</accession>
<keyword evidence="3" id="KW-0732">Signal</keyword>
<feature type="compositionally biased region" description="Low complexity" evidence="2">
    <location>
        <begin position="517"/>
        <end position="536"/>
    </location>
</feature>
<sequence>MKNEIIILFLLLIARPLQAENGFQLFDQKGDISFDNVKVNLKKIQKKQIEPQESVKEVPKQQQTGKSQKELLEEQLQQIEKYKPSNITVEGGRVFTQSQQNLQKEMDENSEIDEQTESYDDDENDQEDEVLLAIQQISADAQLDAIEFIFKKRQIDYQRMKNLIQMIDQQEINVKMNEIYELSSKYSFLQVFQQIISELHIEFNEEKEEYTNEDESLDSSDNIDEQSDNEIDTNQFNDLQTDFAFDDLIDFDDDEIQNEKSDDQEETSQDQLDDFDFYDSDSTSDDLYNQELDTLELDDSQFQIQNSLITDSQVNQLITEEEAIIQEVEELFTEEEEEHILNFFDFSKQQQHTEEDLVYSEFEELIEQSYSEEEEEEEEEFHSNIQDVISNQQEQSDNNENIQQPLQVDNLMLLQKVEDIILSKEEQNQTYIDENIPMAVLNFQDNEDDISEVKLQKEFEFNTKKFDNINKDLSSLQAQFNISNENLDLINQKYEQMNQIFNQETQIEDNDSISKEQQQQQSQQQPQFIQISQQTEESQEKQSDSNNDQENTNQNEESKHEQEISNENINKVESIDNNIQENNVEKPKQSDQKPIIEQQKKDEQVQQEYKQTQKQQIPMSKPAQPHELEFEKSQQKQQKSDDEIAQDKEMKARARYAKRYQALDVANDEQKKKEQDETHHVDVEKSIDDIFIIQSLASTKKNNVIEMKNLNEEPKPESLQESNQENDAKIEVYNSVTQKHLNKINNQKTQHFVEAFVQDMSLKSYNCDPSYYGPNKEARQFACQCSSKIFLLDEESWYLAGTIQFYKQYEKLFEQIKKTIPLVFVGASKDKVCFSSQMHQPVILNDFLRELFFKTKIQNKFIQIPSIISMSYMQLEYSDNQIHNFMMEAESNDEIKLAYGFNVRQILMKLAQENLNIQYVGSFLVHQQQVPFRLTNQYGSLKIDTMEITVQLPQDELICLQICEQILSGDVAQQLKAFINFKKGQYQITVKVLSSSESFEIFYSLKS</sequence>
<reference evidence="4" key="1">
    <citation type="submission" date="2021-01" db="EMBL/GenBank/DDBJ databases">
        <authorList>
            <consortium name="Genoscope - CEA"/>
            <person name="William W."/>
        </authorList>
    </citation>
    <scope>NUCLEOTIDE SEQUENCE</scope>
</reference>
<keyword evidence="1" id="KW-0175">Coiled coil</keyword>
<protein>
    <submittedName>
        <fullName evidence="4">Uncharacterized protein</fullName>
    </submittedName>
</protein>
<feature type="compositionally biased region" description="Basic and acidic residues" evidence="2">
    <location>
        <begin position="50"/>
        <end position="59"/>
    </location>
</feature>
<keyword evidence="5" id="KW-1185">Reference proteome</keyword>
<feature type="compositionally biased region" description="Acidic residues" evidence="2">
    <location>
        <begin position="207"/>
        <end position="231"/>
    </location>
</feature>
<feature type="region of interest" description="Disordered" evidence="2">
    <location>
        <begin position="207"/>
        <end position="236"/>
    </location>
</feature>
<feature type="chain" id="PRO_5035806639" evidence="3">
    <location>
        <begin position="20"/>
        <end position="1007"/>
    </location>
</feature>
<gene>
    <name evidence="4" type="ORF">PPENT_87.1.T0500035</name>
</gene>
<dbReference type="EMBL" id="CAJJDO010000050">
    <property type="protein sequence ID" value="CAD8168876.1"/>
    <property type="molecule type" value="Genomic_DNA"/>
</dbReference>
<evidence type="ECO:0000313" key="5">
    <source>
        <dbReference type="Proteomes" id="UP000689195"/>
    </source>
</evidence>
<dbReference type="OrthoDB" id="308908at2759"/>
<feature type="region of interest" description="Disordered" evidence="2">
    <location>
        <begin position="258"/>
        <end position="283"/>
    </location>
</feature>
<comment type="caution">
    <text evidence="4">The sequence shown here is derived from an EMBL/GenBank/DDBJ whole genome shotgun (WGS) entry which is preliminary data.</text>
</comment>